<dbReference type="CDD" id="cd03672">
    <property type="entry name" value="NUDIX_Dcp2p_Nudt20"/>
    <property type="match status" value="1"/>
</dbReference>
<keyword evidence="4" id="KW-0963">Cytoplasm</keyword>
<feature type="compositionally biased region" description="Polar residues" evidence="9">
    <location>
        <begin position="373"/>
        <end position="384"/>
    </location>
</feature>
<dbReference type="OrthoDB" id="18996at2759"/>
<evidence type="ECO:0000256" key="8">
    <source>
        <dbReference type="ARBA" id="ARBA00023211"/>
    </source>
</evidence>
<dbReference type="InterPro" id="IPR036189">
    <property type="entry name" value="DCP2_BoxA_sf"/>
</dbReference>
<feature type="domain" description="Nudix hydrolase" evidence="10">
    <location>
        <begin position="95"/>
        <end position="228"/>
    </location>
</feature>
<keyword evidence="12" id="KW-1185">Reference proteome</keyword>
<comment type="subcellular location">
    <subcellularLocation>
        <location evidence="2">Cytoplasm</location>
    </subcellularLocation>
</comment>
<feature type="compositionally biased region" description="Polar residues" evidence="9">
    <location>
        <begin position="567"/>
        <end position="577"/>
    </location>
</feature>
<dbReference type="Gene3D" id="3.90.79.10">
    <property type="entry name" value="Nucleoside Triphosphate Pyrophosphohydrolase"/>
    <property type="match status" value="1"/>
</dbReference>
<comment type="similarity">
    <text evidence="3">Belongs to the Nudix hydrolase family. DCP2 subfamily.</text>
</comment>
<dbReference type="GO" id="GO:0000932">
    <property type="term" value="C:P-body"/>
    <property type="evidence" value="ECO:0007669"/>
    <property type="project" value="TreeGrafter"/>
</dbReference>
<name>A0A9W4XIJ4_9PLEO</name>
<comment type="cofactor">
    <cofactor evidence="1">
        <name>Mn(2+)</name>
        <dbReference type="ChEBI" id="CHEBI:29035"/>
    </cofactor>
</comment>
<feature type="region of interest" description="Disordered" evidence="9">
    <location>
        <begin position="803"/>
        <end position="825"/>
    </location>
</feature>
<feature type="region of interest" description="Disordered" evidence="9">
    <location>
        <begin position="620"/>
        <end position="791"/>
    </location>
</feature>
<dbReference type="Pfam" id="PF05026">
    <property type="entry name" value="DCP2"/>
    <property type="match status" value="1"/>
</dbReference>
<proteinExistence type="inferred from homology"/>
<evidence type="ECO:0000313" key="12">
    <source>
        <dbReference type="Proteomes" id="UP001152607"/>
    </source>
</evidence>
<dbReference type="PANTHER" id="PTHR23114:SF17">
    <property type="entry name" value="M7GPPPN-MRNA HYDROLASE"/>
    <property type="match status" value="1"/>
</dbReference>
<dbReference type="GO" id="GO:0003723">
    <property type="term" value="F:RNA binding"/>
    <property type="evidence" value="ECO:0007669"/>
    <property type="project" value="UniProtKB-KW"/>
</dbReference>
<dbReference type="FunFam" id="3.90.79.10:FF:000003">
    <property type="entry name" value="M7GpppN-mRNA hydrolase isoform 2"/>
    <property type="match status" value="1"/>
</dbReference>
<evidence type="ECO:0000256" key="5">
    <source>
        <dbReference type="ARBA" id="ARBA00022723"/>
    </source>
</evidence>
<dbReference type="SUPFAM" id="SSF140586">
    <property type="entry name" value="Dcp2 domain-like"/>
    <property type="match status" value="1"/>
</dbReference>
<feature type="compositionally biased region" description="Low complexity" evidence="9">
    <location>
        <begin position="418"/>
        <end position="431"/>
    </location>
</feature>
<dbReference type="InterPro" id="IPR007722">
    <property type="entry name" value="DCP2_BoxA"/>
</dbReference>
<evidence type="ECO:0000256" key="4">
    <source>
        <dbReference type="ARBA" id="ARBA00022490"/>
    </source>
</evidence>
<feature type="compositionally biased region" description="Polar residues" evidence="9">
    <location>
        <begin position="701"/>
        <end position="710"/>
    </location>
</feature>
<dbReference type="GO" id="GO:0000184">
    <property type="term" value="P:nuclear-transcribed mRNA catabolic process, nonsense-mediated decay"/>
    <property type="evidence" value="ECO:0007669"/>
    <property type="project" value="InterPro"/>
</dbReference>
<dbReference type="GO" id="GO:0140933">
    <property type="term" value="F:5'-(N(7)-methylguanosine 5'-triphospho)-[mRNA] hydrolase activity"/>
    <property type="evidence" value="ECO:0007669"/>
    <property type="project" value="InterPro"/>
</dbReference>
<dbReference type="SUPFAM" id="SSF55811">
    <property type="entry name" value="Nudix"/>
    <property type="match status" value="1"/>
</dbReference>
<dbReference type="InterPro" id="IPR015797">
    <property type="entry name" value="NUDIX_hydrolase-like_dom_sf"/>
</dbReference>
<feature type="region of interest" description="Disordered" evidence="9">
    <location>
        <begin position="840"/>
        <end position="925"/>
    </location>
</feature>
<dbReference type="AlphaFoldDB" id="A0A9W4XIJ4"/>
<evidence type="ECO:0000259" key="10">
    <source>
        <dbReference type="PROSITE" id="PS51462"/>
    </source>
</evidence>
<feature type="region of interest" description="Disordered" evidence="9">
    <location>
        <begin position="457"/>
        <end position="487"/>
    </location>
</feature>
<feature type="compositionally biased region" description="Polar residues" evidence="9">
    <location>
        <begin position="777"/>
        <end position="789"/>
    </location>
</feature>
<dbReference type="PROSITE" id="PS00893">
    <property type="entry name" value="NUDIX_BOX"/>
    <property type="match status" value="1"/>
</dbReference>
<evidence type="ECO:0000256" key="1">
    <source>
        <dbReference type="ARBA" id="ARBA00001936"/>
    </source>
</evidence>
<feature type="compositionally biased region" description="Low complexity" evidence="9">
    <location>
        <begin position="477"/>
        <end position="487"/>
    </location>
</feature>
<keyword evidence="6" id="KW-0378">Hydrolase</keyword>
<keyword evidence="7" id="KW-0694">RNA-binding</keyword>
<reference evidence="11" key="1">
    <citation type="submission" date="2023-01" db="EMBL/GenBank/DDBJ databases">
        <authorList>
            <person name="Van Ghelder C."/>
            <person name="Rancurel C."/>
        </authorList>
    </citation>
    <scope>NUCLEOTIDE SEQUENCE</scope>
    <source>
        <strain evidence="11">CNCM I-4278</strain>
    </source>
</reference>
<accession>A0A9W4XIJ4</accession>
<dbReference type="PROSITE" id="PS51462">
    <property type="entry name" value="NUDIX"/>
    <property type="match status" value="1"/>
</dbReference>
<dbReference type="SMART" id="SM01125">
    <property type="entry name" value="DCP2"/>
    <property type="match status" value="1"/>
</dbReference>
<dbReference type="EMBL" id="CAOQHR010000002">
    <property type="protein sequence ID" value="CAI6300674.1"/>
    <property type="molecule type" value="Genomic_DNA"/>
</dbReference>
<dbReference type="Gene3D" id="1.10.10.1050">
    <property type="entry name" value="Dcp2, box A domain"/>
    <property type="match status" value="1"/>
</dbReference>
<gene>
    <name evidence="11" type="ORF">PDIGIT_LOCUS2823</name>
</gene>
<evidence type="ECO:0000256" key="6">
    <source>
        <dbReference type="ARBA" id="ARBA00022801"/>
    </source>
</evidence>
<evidence type="ECO:0000256" key="3">
    <source>
        <dbReference type="ARBA" id="ARBA00005279"/>
    </source>
</evidence>
<sequence>MNSNQQTLLDWLDDLCVRFIVNLPHEELQSVERICFQIEEAQWYYEDFIRPLDPALPSMNLRVFSQRMFQHCPLFAGFTAAHREGAYEQFLAYKTRVPVRGAIMLNQDMTHAVLVKGWKKGAKWSFPRGKINKDESDLDCAVREVYEETGLDLQEAGLVKPEEQMKSIDVNMREQSLKLYVFRGVPMDTNFEPRTRKEISKIDWYKLGDLPTLRRKNHPQGNGHDLKDNSFYMVTPFIPQLKGWIKAQRQLEKRNRNAGAHLPPPVAAGITDTELEGDFGDTTADEAPIPEYNADGANFAELVANLGRSNQASDALPEVQFQQSAADPAAELKRLLSVGGGFLPQGQMLETPPIESMMQQTNPLFDMMRANNKSQSNTLPTTPFDQILSAPQMPQSPHGQHHPRPPHFEHMPPPPHFPFNQHQGHPFQGPQHRPHMPPQHNNGFAPHHPPQFFPPLQHQHEPSFPAHPSNIPPSFTQQPPQQLMQNQGPAFAAPQGFQNQRGPAVPPASKLPPPKLTTHALTLLNSFKLSEKPAVMSPRSPHEQPESFQATPTMAQPPALQRAPDSFISSPGLQSINPYAPSPPAFQSPALADNIQPAQPQPRNAHQTSLLSLFQSPSLAAATPEPPKIHGEPAELSAFPTTPGLARVKSGSQAAPPMPNMNAKPVMNSMPPQPNKPGNTSATVRGPVNAPDFETVKKNTHQTSNRTSRGPSPARSKVEQKAFVPQQILKREGTPKHTGMRTDGGSQKSPRTVAAPNPTFKPQILKRPQQSGGGASVSMQTPASNQGPNAQVPDLLSLFKAQAPPTEKQPALPSLPLQATSPAPSTNVHAQELLGLFKSASPSPQVPAQVLAPPQPPSVTSIRSSSQDRSSVPPSQQPTDQKAALLSLFSKPSPKPAAASPLNPAGQQVHPGLTQSPAPISNRNVSITSPTIKTAVSGVVSPVSPLPAGTSMDTPAHLMSRSRISSIGGETSAASFSSVVVSRGNGVAPVPAPTSHPAASVMSMSGLGQRNGGPSDGFASGGSGSFSSEGVGLGGSTSFEGITSVAATGLGNGKGKAKVNADADARKSPPVGDDGNKSFLLGFLNDFANKGR</sequence>
<feature type="region of interest" description="Disordered" evidence="9">
    <location>
        <begin position="1050"/>
        <end position="1075"/>
    </location>
</feature>
<evidence type="ECO:0000256" key="2">
    <source>
        <dbReference type="ARBA" id="ARBA00004496"/>
    </source>
</evidence>
<feature type="compositionally biased region" description="Polar residues" evidence="9">
    <location>
        <begin position="913"/>
        <end position="925"/>
    </location>
</feature>
<feature type="region of interest" description="Disordered" evidence="9">
    <location>
        <begin position="533"/>
        <end position="606"/>
    </location>
</feature>
<feature type="region of interest" description="Disordered" evidence="9">
    <location>
        <begin position="373"/>
        <end position="439"/>
    </location>
</feature>
<dbReference type="InterPro" id="IPR044099">
    <property type="entry name" value="Dcp2_NUDIX"/>
</dbReference>
<organism evidence="11 12">
    <name type="scientific">Periconia digitata</name>
    <dbReference type="NCBI Taxonomy" id="1303443"/>
    <lineage>
        <taxon>Eukaryota</taxon>
        <taxon>Fungi</taxon>
        <taxon>Dikarya</taxon>
        <taxon>Ascomycota</taxon>
        <taxon>Pezizomycotina</taxon>
        <taxon>Dothideomycetes</taxon>
        <taxon>Pleosporomycetidae</taxon>
        <taxon>Pleosporales</taxon>
        <taxon>Massarineae</taxon>
        <taxon>Periconiaceae</taxon>
        <taxon>Periconia</taxon>
    </lineage>
</organism>
<feature type="compositionally biased region" description="Low complexity" evidence="9">
    <location>
        <begin position="842"/>
        <end position="902"/>
    </location>
</feature>
<dbReference type="Proteomes" id="UP001152607">
    <property type="component" value="Unassembled WGS sequence"/>
</dbReference>
<evidence type="ECO:0000256" key="7">
    <source>
        <dbReference type="ARBA" id="ARBA00022884"/>
    </source>
</evidence>
<dbReference type="InterPro" id="IPR000086">
    <property type="entry name" value="NUDIX_hydrolase_dom"/>
</dbReference>
<evidence type="ECO:0000256" key="9">
    <source>
        <dbReference type="SAM" id="MobiDB-lite"/>
    </source>
</evidence>
<dbReference type="Pfam" id="PF00293">
    <property type="entry name" value="NUDIX"/>
    <property type="match status" value="1"/>
</dbReference>
<dbReference type="PANTHER" id="PTHR23114">
    <property type="entry name" value="M7GPPPN-MRNA HYDROLASE"/>
    <property type="match status" value="1"/>
</dbReference>
<dbReference type="GO" id="GO:0000290">
    <property type="term" value="P:deadenylation-dependent decapping of nuclear-transcribed mRNA"/>
    <property type="evidence" value="ECO:0007669"/>
    <property type="project" value="InterPro"/>
</dbReference>
<dbReference type="InterPro" id="IPR020084">
    <property type="entry name" value="NUDIX_hydrolase_CS"/>
</dbReference>
<keyword evidence="5" id="KW-0479">Metal-binding</keyword>
<dbReference type="FunFam" id="1.10.10.1050:FF:000003">
    <property type="entry name" value="Decapping enzyme Dcp2, putative"/>
    <property type="match status" value="1"/>
</dbReference>
<keyword evidence="8" id="KW-0464">Manganese</keyword>
<protein>
    <recommendedName>
        <fullName evidence="10">Nudix hydrolase domain-containing protein</fullName>
    </recommendedName>
</protein>
<feature type="region of interest" description="Disordered" evidence="9">
    <location>
        <begin position="492"/>
        <end position="511"/>
    </location>
</feature>
<feature type="compositionally biased region" description="Polar residues" evidence="9">
    <location>
        <begin position="596"/>
        <end position="606"/>
    </location>
</feature>
<dbReference type="GO" id="GO:0030145">
    <property type="term" value="F:manganese ion binding"/>
    <property type="evidence" value="ECO:0007669"/>
    <property type="project" value="InterPro"/>
</dbReference>
<comment type="caution">
    <text evidence="11">The sequence shown here is derived from an EMBL/GenBank/DDBJ whole genome shotgun (WGS) entry which is preliminary data.</text>
</comment>
<evidence type="ECO:0000313" key="11">
    <source>
        <dbReference type="EMBL" id="CAI6300674.1"/>
    </source>
</evidence>